<dbReference type="PANTHER" id="PTHR45772">
    <property type="entry name" value="CONSERVED COMPONENT OF ABC TRANSPORTER FOR NATURAL AMINO ACIDS-RELATED"/>
    <property type="match status" value="1"/>
</dbReference>
<evidence type="ECO:0000256" key="3">
    <source>
        <dbReference type="ARBA" id="ARBA00022840"/>
    </source>
</evidence>
<dbReference type="EMBL" id="DRXS01000252">
    <property type="protein sequence ID" value="HHR41107.1"/>
    <property type="molecule type" value="Genomic_DNA"/>
</dbReference>
<dbReference type="InterPro" id="IPR051120">
    <property type="entry name" value="ABC_AA/LPS_Transport"/>
</dbReference>
<evidence type="ECO:0000313" key="5">
    <source>
        <dbReference type="EMBL" id="HHR41107.1"/>
    </source>
</evidence>
<dbReference type="PANTHER" id="PTHR45772:SF8">
    <property type="entry name" value="HIGH-AFFINITY BRANCHED-CHAIN AMINO ACID TRANSPORT ATP-BINDING PROTEIN"/>
    <property type="match status" value="1"/>
</dbReference>
<sequence length="248" mass="27463">MTTLVRCIDVTKYFGGLPALKNVNVEVEENEIRAIIGPNGAGKTTLFNIINGVLKPTSGKVFFDNHDITDKPAHEVFKLGVGRTLQIPRPFKELTVWENVYVGGLFSNRIPRHELENHATSLLEKLQLTEKANMKAGVLNLQERKKVELARALASKPKLLMVDEYMSGLNTAEVEDAVDLFKNIRREYGLTIIWVEHVISAVSSLADKVSVLNQGAKIAEGKPEEIVSDQEVIEAYLGEKVVEPSKSG</sequence>
<protein>
    <submittedName>
        <fullName evidence="5">ABC transporter ATP-binding protein</fullName>
    </submittedName>
</protein>
<dbReference type="InterPro" id="IPR032823">
    <property type="entry name" value="BCA_ABC_TP_C"/>
</dbReference>
<reference evidence="5" key="1">
    <citation type="journal article" date="2020" name="mSystems">
        <title>Genome- and Community-Level Interaction Insights into Carbon Utilization and Element Cycling Functions of Hydrothermarchaeota in Hydrothermal Sediment.</title>
        <authorList>
            <person name="Zhou Z."/>
            <person name="Liu Y."/>
            <person name="Xu W."/>
            <person name="Pan J."/>
            <person name="Luo Z.H."/>
            <person name="Li M."/>
        </authorList>
    </citation>
    <scope>NUCLEOTIDE SEQUENCE [LARGE SCALE GENOMIC DNA]</scope>
    <source>
        <strain evidence="5">SpSt-1084</strain>
    </source>
</reference>
<evidence type="ECO:0000256" key="2">
    <source>
        <dbReference type="ARBA" id="ARBA00022741"/>
    </source>
</evidence>
<dbReference type="CDD" id="cd03219">
    <property type="entry name" value="ABC_Mj1267_LivG_branched"/>
    <property type="match status" value="1"/>
</dbReference>
<dbReference type="SUPFAM" id="SSF52540">
    <property type="entry name" value="P-loop containing nucleoside triphosphate hydrolases"/>
    <property type="match status" value="1"/>
</dbReference>
<dbReference type="GO" id="GO:0005886">
    <property type="term" value="C:plasma membrane"/>
    <property type="evidence" value="ECO:0007669"/>
    <property type="project" value="TreeGrafter"/>
</dbReference>
<keyword evidence="1" id="KW-0813">Transport</keyword>
<evidence type="ECO:0000256" key="1">
    <source>
        <dbReference type="ARBA" id="ARBA00022448"/>
    </source>
</evidence>
<keyword evidence="2" id="KW-0547">Nucleotide-binding</keyword>
<feature type="domain" description="ABC transporter" evidence="4">
    <location>
        <begin position="5"/>
        <end position="239"/>
    </location>
</feature>
<organism evidence="5">
    <name type="scientific">Caldiarchaeum subterraneum</name>
    <dbReference type="NCBI Taxonomy" id="311458"/>
    <lineage>
        <taxon>Archaea</taxon>
        <taxon>Nitrososphaerota</taxon>
        <taxon>Candidatus Caldarchaeales</taxon>
        <taxon>Candidatus Caldarchaeaceae</taxon>
        <taxon>Candidatus Caldarchaeum</taxon>
    </lineage>
</organism>
<dbReference type="GO" id="GO:0005524">
    <property type="term" value="F:ATP binding"/>
    <property type="evidence" value="ECO:0007669"/>
    <property type="project" value="UniProtKB-KW"/>
</dbReference>
<name>A0A7C5U7U6_CALS0</name>
<dbReference type="InterPro" id="IPR027417">
    <property type="entry name" value="P-loop_NTPase"/>
</dbReference>
<dbReference type="InterPro" id="IPR003439">
    <property type="entry name" value="ABC_transporter-like_ATP-bd"/>
</dbReference>
<dbReference type="PROSITE" id="PS50893">
    <property type="entry name" value="ABC_TRANSPORTER_2"/>
    <property type="match status" value="1"/>
</dbReference>
<dbReference type="InterPro" id="IPR003593">
    <property type="entry name" value="AAA+_ATPase"/>
</dbReference>
<accession>A0A7C5U7U6</accession>
<dbReference type="Gene3D" id="3.40.50.300">
    <property type="entry name" value="P-loop containing nucleotide triphosphate hydrolases"/>
    <property type="match status" value="1"/>
</dbReference>
<dbReference type="Pfam" id="PF00005">
    <property type="entry name" value="ABC_tran"/>
    <property type="match status" value="1"/>
</dbReference>
<keyword evidence="3 5" id="KW-0067">ATP-binding</keyword>
<dbReference type="SMART" id="SM00382">
    <property type="entry name" value="AAA"/>
    <property type="match status" value="1"/>
</dbReference>
<proteinExistence type="predicted"/>
<dbReference type="GO" id="GO:0016887">
    <property type="term" value="F:ATP hydrolysis activity"/>
    <property type="evidence" value="ECO:0007669"/>
    <property type="project" value="InterPro"/>
</dbReference>
<evidence type="ECO:0000259" key="4">
    <source>
        <dbReference type="PROSITE" id="PS50893"/>
    </source>
</evidence>
<dbReference type="Pfam" id="PF12399">
    <property type="entry name" value="BCA_ABC_TP_C"/>
    <property type="match status" value="1"/>
</dbReference>
<dbReference type="AlphaFoldDB" id="A0A7C5U7U6"/>
<comment type="caution">
    <text evidence="5">The sequence shown here is derived from an EMBL/GenBank/DDBJ whole genome shotgun (WGS) entry which is preliminary data.</text>
</comment>
<gene>
    <name evidence="5" type="ORF">ENM42_04670</name>
</gene>